<dbReference type="Proteomes" id="UP000010474">
    <property type="component" value="Chromosome"/>
</dbReference>
<sequence length="155" mass="17407">MGRVVNFNAANWESILNFSATAGQVGESAYIPIPPTESPIFLESDIIAVYVDTTVPNGRNWRWGGYVEQRFQSGLTVGGTNDSAGEPKSIYISRITTIFFPPITAQYSLKFYFPRWFKDVNLTCWQYTGVDDVVTDITLAQEFSNINFKLDQLLG</sequence>
<dbReference type="eggNOG" id="ENOG5033BZE">
    <property type="taxonomic scope" value="Bacteria"/>
</dbReference>
<dbReference type="EMBL" id="CP003659">
    <property type="protein sequence ID" value="AFZ56910.1"/>
    <property type="molecule type" value="Genomic_DNA"/>
</dbReference>
<gene>
    <name evidence="1" type="ordered locus">Anacy_1399</name>
</gene>
<evidence type="ECO:0000313" key="2">
    <source>
        <dbReference type="Proteomes" id="UP000010474"/>
    </source>
</evidence>
<reference evidence="2" key="1">
    <citation type="journal article" date="2013" name="Proc. Natl. Acad. Sci. U.S.A.">
        <title>Improving the coverage of the cyanobacterial phylum using diversity-driven genome sequencing.</title>
        <authorList>
            <person name="Shih P.M."/>
            <person name="Wu D."/>
            <person name="Latifi A."/>
            <person name="Axen S.D."/>
            <person name="Fewer D.P."/>
            <person name="Talla E."/>
            <person name="Calteau A."/>
            <person name="Cai F."/>
            <person name="Tandeau de Marsac N."/>
            <person name="Rippka R."/>
            <person name="Herdman M."/>
            <person name="Sivonen K."/>
            <person name="Coursin T."/>
            <person name="Laurent T."/>
            <person name="Goodwin L."/>
            <person name="Nolan M."/>
            <person name="Davenport K.W."/>
            <person name="Han C.S."/>
            <person name="Rubin E.M."/>
            <person name="Eisen J.A."/>
            <person name="Woyke T."/>
            <person name="Gugger M."/>
            <person name="Kerfeld C.A."/>
        </authorList>
    </citation>
    <scope>NUCLEOTIDE SEQUENCE [LARGE SCALE GENOMIC DNA]</scope>
    <source>
        <strain evidence="2">ATCC 27899 / PCC 7122</strain>
    </source>
</reference>
<organism evidence="1 2">
    <name type="scientific">Anabaena cylindrica (strain ATCC 27899 / PCC 7122)</name>
    <dbReference type="NCBI Taxonomy" id="272123"/>
    <lineage>
        <taxon>Bacteria</taxon>
        <taxon>Bacillati</taxon>
        <taxon>Cyanobacteriota</taxon>
        <taxon>Cyanophyceae</taxon>
        <taxon>Nostocales</taxon>
        <taxon>Nostocaceae</taxon>
        <taxon>Anabaena</taxon>
    </lineage>
</organism>
<accession>K9ZEW2</accession>
<dbReference type="AlphaFoldDB" id="K9ZEW2"/>
<protein>
    <submittedName>
        <fullName evidence="1">Uncharacterized protein</fullName>
    </submittedName>
</protein>
<dbReference type="OrthoDB" id="486318at2"/>
<keyword evidence="2" id="KW-1185">Reference proteome</keyword>
<dbReference type="HOGENOM" id="CLU_142685_0_0_3"/>
<dbReference type="KEGG" id="acy:Anacy_1399"/>
<dbReference type="PATRIC" id="fig|272123.3.peg.1531"/>
<dbReference type="RefSeq" id="WP_015213561.1">
    <property type="nucleotide sequence ID" value="NC_019771.1"/>
</dbReference>
<evidence type="ECO:0000313" key="1">
    <source>
        <dbReference type="EMBL" id="AFZ56910.1"/>
    </source>
</evidence>
<dbReference type="STRING" id="272123.Anacy_1399"/>
<name>K9ZEW2_ANACC</name>
<proteinExistence type="predicted"/>